<dbReference type="AlphaFoldDB" id="A0A318QIX6"/>
<dbReference type="Proteomes" id="UP000247609">
    <property type="component" value="Unassembled WGS sequence"/>
</dbReference>
<gene>
    <name evidence="1" type="ORF">CFR71_10240</name>
</gene>
<reference evidence="1 2" key="1">
    <citation type="submission" date="2017-07" db="EMBL/GenBank/DDBJ databases">
        <title>A draft genome sequence of Komagataeibacter sp. T5K1.</title>
        <authorList>
            <person name="Skraban J."/>
            <person name="Cleenwerck I."/>
            <person name="Vandamme P."/>
            <person name="Trcek J."/>
        </authorList>
    </citation>
    <scope>NUCLEOTIDE SEQUENCE [LARGE SCALE GENOMIC DNA]</scope>
    <source>
        <strain evidence="1 2">T5K1</strain>
    </source>
</reference>
<organism evidence="1 2">
    <name type="scientific">Novacetimonas pomaceti</name>
    <dbReference type="NCBI Taxonomy" id="2021998"/>
    <lineage>
        <taxon>Bacteria</taxon>
        <taxon>Pseudomonadati</taxon>
        <taxon>Pseudomonadota</taxon>
        <taxon>Alphaproteobacteria</taxon>
        <taxon>Acetobacterales</taxon>
        <taxon>Acetobacteraceae</taxon>
        <taxon>Novacetimonas</taxon>
    </lineage>
</organism>
<accession>A0A318QIX6</accession>
<name>A0A318QIX6_9PROT</name>
<comment type="caution">
    <text evidence="1">The sequence shown here is derived from an EMBL/GenBank/DDBJ whole genome shotgun (WGS) entry which is preliminary data.</text>
</comment>
<evidence type="ECO:0000313" key="2">
    <source>
        <dbReference type="Proteomes" id="UP000247609"/>
    </source>
</evidence>
<protein>
    <submittedName>
        <fullName evidence="1">Uncharacterized protein</fullName>
    </submittedName>
</protein>
<proteinExistence type="predicted"/>
<dbReference type="EMBL" id="NOXG01000011">
    <property type="protein sequence ID" value="PYD75309.1"/>
    <property type="molecule type" value="Genomic_DNA"/>
</dbReference>
<sequence length="74" mass="7935">MIIVIIVNLDGMPAPALPVVVMLPLSEQAVQILGRSRPLGNRGRRGRRAAVIAFPDRDGITMTDHDNKTCGTDG</sequence>
<evidence type="ECO:0000313" key="1">
    <source>
        <dbReference type="EMBL" id="PYD75309.1"/>
    </source>
</evidence>